<feature type="compositionally biased region" description="Polar residues" evidence="1">
    <location>
        <begin position="518"/>
        <end position="531"/>
    </location>
</feature>
<feature type="compositionally biased region" description="Low complexity" evidence="1">
    <location>
        <begin position="277"/>
        <end position="286"/>
    </location>
</feature>
<feature type="compositionally biased region" description="Polar residues" evidence="1">
    <location>
        <begin position="496"/>
        <end position="508"/>
    </location>
</feature>
<name>A0A5E4NSK9_9HEMI</name>
<keyword evidence="3" id="KW-1185">Reference proteome</keyword>
<protein>
    <submittedName>
        <fullName evidence="2">Uncharacterized protein</fullName>
    </submittedName>
</protein>
<feature type="compositionally biased region" description="Pro residues" evidence="1">
    <location>
        <begin position="45"/>
        <end position="54"/>
    </location>
</feature>
<dbReference type="AlphaFoldDB" id="A0A5E4NSK9"/>
<feature type="region of interest" description="Disordered" evidence="1">
    <location>
        <begin position="492"/>
        <end position="511"/>
    </location>
</feature>
<dbReference type="OrthoDB" id="361532at2759"/>
<proteinExistence type="predicted"/>
<feature type="compositionally biased region" description="Low complexity" evidence="1">
    <location>
        <begin position="122"/>
        <end position="133"/>
    </location>
</feature>
<dbReference type="EMBL" id="CABPRJ010002414">
    <property type="protein sequence ID" value="VVC45815.1"/>
    <property type="molecule type" value="Genomic_DNA"/>
</dbReference>
<organism evidence="2 3">
    <name type="scientific">Cinara cedri</name>
    <dbReference type="NCBI Taxonomy" id="506608"/>
    <lineage>
        <taxon>Eukaryota</taxon>
        <taxon>Metazoa</taxon>
        <taxon>Ecdysozoa</taxon>
        <taxon>Arthropoda</taxon>
        <taxon>Hexapoda</taxon>
        <taxon>Insecta</taxon>
        <taxon>Pterygota</taxon>
        <taxon>Neoptera</taxon>
        <taxon>Paraneoptera</taxon>
        <taxon>Hemiptera</taxon>
        <taxon>Sternorrhyncha</taxon>
        <taxon>Aphidomorpha</taxon>
        <taxon>Aphidoidea</taxon>
        <taxon>Aphididae</taxon>
        <taxon>Lachninae</taxon>
        <taxon>Cinara</taxon>
    </lineage>
</organism>
<evidence type="ECO:0000313" key="2">
    <source>
        <dbReference type="EMBL" id="VVC45815.1"/>
    </source>
</evidence>
<gene>
    <name evidence="2" type="ORF">CINCED_3A005727</name>
</gene>
<feature type="compositionally biased region" description="Polar residues" evidence="1">
    <location>
        <begin position="84"/>
        <end position="100"/>
    </location>
</feature>
<feature type="region of interest" description="Disordered" evidence="1">
    <location>
        <begin position="38"/>
        <end position="313"/>
    </location>
</feature>
<evidence type="ECO:0000313" key="3">
    <source>
        <dbReference type="Proteomes" id="UP000325440"/>
    </source>
</evidence>
<feature type="region of interest" description="Disordered" evidence="1">
    <location>
        <begin position="518"/>
        <end position="539"/>
    </location>
</feature>
<reference evidence="2 3" key="1">
    <citation type="submission" date="2019-08" db="EMBL/GenBank/DDBJ databases">
        <authorList>
            <person name="Alioto T."/>
            <person name="Alioto T."/>
            <person name="Gomez Garrido J."/>
        </authorList>
    </citation>
    <scope>NUCLEOTIDE SEQUENCE [LARGE SCALE GENOMIC DNA]</scope>
</reference>
<evidence type="ECO:0000256" key="1">
    <source>
        <dbReference type="SAM" id="MobiDB-lite"/>
    </source>
</evidence>
<feature type="compositionally biased region" description="Polar residues" evidence="1">
    <location>
        <begin position="216"/>
        <end position="233"/>
    </location>
</feature>
<accession>A0A5E4NSK9</accession>
<feature type="compositionally biased region" description="Polar residues" evidence="1">
    <location>
        <begin position="287"/>
        <end position="302"/>
    </location>
</feature>
<feature type="compositionally biased region" description="Low complexity" evidence="1">
    <location>
        <begin position="175"/>
        <end position="189"/>
    </location>
</feature>
<sequence length="539" mass="56147">MNATGCVTALGDGGEAFVVLLADDHCYRGRGSRPEEMAMSLPCPAGRPPVPRPPMTTAEAYKSRPRRKDRGAFVVLPEPPPLVTAQTNSTAKSSAATGSDCSGRVSPFRGHGFKTPEHGRSRASTPPSSSSSSFKHLRRQLSEPRITAGRRQRPVVANQRLSVSTKDLSMAVDKSSLPRNNNSSPRIPNKQLGLPKLLPAEKSGATATGRQPAVLNRQTNVSTNKTANVSRSAVANRHPPPPIKSSPRLPKKQSKVSAVEVTKKSKANSLPQPPIKSSPSSSKKQSTVATAEVTTSKTNSLPASKGDARLSDNNPQAAVTIPIASESLISVAAVPKTTVSTSVAVSTLMTAFTTTNEPTSTTMTVPTTMVAASTSATAIAATHVTNAAALPVVKSDGPIVTAAPPPAAIAVNTLATMSFVNSSNASKPPPSATRFRELPSVTDQPAHSTATVVVVDGGMSADTTTIQQPAHINVMTTTPPLSYELEEIVVEPETENQSGRSNGISRLQASGDEGVQNNNIVLSTSNSSNGGHKTVAWAR</sequence>
<dbReference type="Proteomes" id="UP000325440">
    <property type="component" value="Unassembled WGS sequence"/>
</dbReference>